<evidence type="ECO:0000256" key="2">
    <source>
        <dbReference type="ARBA" id="ARBA00022670"/>
    </source>
</evidence>
<dbReference type="SUPFAM" id="SSF54001">
    <property type="entry name" value="Cysteine proteinases"/>
    <property type="match status" value="1"/>
</dbReference>
<protein>
    <submittedName>
        <fullName evidence="6">NLP/P60 protein</fullName>
    </submittedName>
</protein>
<evidence type="ECO:0000313" key="6">
    <source>
        <dbReference type="EMBL" id="ADR34024.1"/>
    </source>
</evidence>
<dbReference type="GO" id="GO:0008234">
    <property type="term" value="F:cysteine-type peptidase activity"/>
    <property type="evidence" value="ECO:0007669"/>
    <property type="project" value="UniProtKB-KW"/>
</dbReference>
<organism evidence="6 7">
    <name type="scientific">Sulfuricurvum kujiense (strain ATCC BAA-921 / DSM 16994 / JCM 11577 / YK-1)</name>
    <dbReference type="NCBI Taxonomy" id="709032"/>
    <lineage>
        <taxon>Bacteria</taxon>
        <taxon>Pseudomonadati</taxon>
        <taxon>Campylobacterota</taxon>
        <taxon>Epsilonproteobacteria</taxon>
        <taxon>Campylobacterales</taxon>
        <taxon>Sulfurimonadaceae</taxon>
        <taxon>Sulfuricurvum</taxon>
    </lineage>
</organism>
<accession>E4TYN3</accession>
<dbReference type="Pfam" id="PF00877">
    <property type="entry name" value="NLPC_P60"/>
    <property type="match status" value="1"/>
</dbReference>
<evidence type="ECO:0000313" key="7">
    <source>
        <dbReference type="Proteomes" id="UP000008721"/>
    </source>
</evidence>
<evidence type="ECO:0000259" key="5">
    <source>
        <dbReference type="PROSITE" id="PS51935"/>
    </source>
</evidence>
<dbReference type="RefSeq" id="WP_013460221.1">
    <property type="nucleotide sequence ID" value="NC_014762.1"/>
</dbReference>
<proteinExistence type="inferred from homology"/>
<dbReference type="STRING" id="709032.Sulku_1362"/>
<dbReference type="HOGENOM" id="CLU_1052473_0_0_7"/>
<dbReference type="InterPro" id="IPR051202">
    <property type="entry name" value="Peptidase_C40"/>
</dbReference>
<keyword evidence="2" id="KW-0645">Protease</keyword>
<keyword evidence="3" id="KW-0378">Hydrolase</keyword>
<reference evidence="6 7" key="1">
    <citation type="journal article" date="2012" name="Stand. Genomic Sci.">
        <title>Complete genome sequence of the sulfur compounds oxidizing chemolithoautotroph Sulfuricurvum kujiense type strain (YK-1(T)).</title>
        <authorList>
            <person name="Han C."/>
            <person name="Kotsyurbenko O."/>
            <person name="Chertkov O."/>
            <person name="Held B."/>
            <person name="Lapidus A."/>
            <person name="Nolan M."/>
            <person name="Lucas S."/>
            <person name="Hammon N."/>
            <person name="Deshpande S."/>
            <person name="Cheng J.F."/>
            <person name="Tapia R."/>
            <person name="Goodwin L.A."/>
            <person name="Pitluck S."/>
            <person name="Liolios K."/>
            <person name="Pagani I."/>
            <person name="Ivanova N."/>
            <person name="Mavromatis K."/>
            <person name="Mikhailova N."/>
            <person name="Pati A."/>
            <person name="Chen A."/>
            <person name="Palaniappan K."/>
            <person name="Land M."/>
            <person name="Hauser L."/>
            <person name="Chang Y.J."/>
            <person name="Jeffries C.D."/>
            <person name="Brambilla E.M."/>
            <person name="Rohde M."/>
            <person name="Spring S."/>
            <person name="Sikorski J."/>
            <person name="Goker M."/>
            <person name="Woyke T."/>
            <person name="Bristow J."/>
            <person name="Eisen J.A."/>
            <person name="Markowitz V."/>
            <person name="Hugenholtz P."/>
            <person name="Kyrpides N.C."/>
            <person name="Klenk H.P."/>
            <person name="Detter J.C."/>
        </authorList>
    </citation>
    <scope>NUCLEOTIDE SEQUENCE [LARGE SCALE GENOMIC DNA]</scope>
    <source>
        <strain evidence="7">ATCC BAA-921 / DSM 16994 / JCM 11577 / YK-1</strain>
    </source>
</reference>
<dbReference type="MEROPS" id="C40.004"/>
<keyword evidence="7" id="KW-1185">Reference proteome</keyword>
<dbReference type="Proteomes" id="UP000008721">
    <property type="component" value="Chromosome"/>
</dbReference>
<dbReference type="AlphaFoldDB" id="E4TYN3"/>
<dbReference type="KEGG" id="sku:Sulku_1362"/>
<dbReference type="GO" id="GO:0006508">
    <property type="term" value="P:proteolysis"/>
    <property type="evidence" value="ECO:0007669"/>
    <property type="project" value="UniProtKB-KW"/>
</dbReference>
<evidence type="ECO:0000256" key="4">
    <source>
        <dbReference type="ARBA" id="ARBA00022807"/>
    </source>
</evidence>
<feature type="domain" description="NlpC/P60" evidence="5">
    <location>
        <begin position="134"/>
        <end position="256"/>
    </location>
</feature>
<evidence type="ECO:0000256" key="1">
    <source>
        <dbReference type="ARBA" id="ARBA00007074"/>
    </source>
</evidence>
<gene>
    <name evidence="6" type="ordered locus">Sulku_1362</name>
</gene>
<dbReference type="eggNOG" id="COG0791">
    <property type="taxonomic scope" value="Bacteria"/>
</dbReference>
<dbReference type="PROSITE" id="PS51935">
    <property type="entry name" value="NLPC_P60"/>
    <property type="match status" value="1"/>
</dbReference>
<dbReference type="InterPro" id="IPR038765">
    <property type="entry name" value="Papain-like_cys_pep_sf"/>
</dbReference>
<dbReference type="OrthoDB" id="9807055at2"/>
<dbReference type="EMBL" id="CP002355">
    <property type="protein sequence ID" value="ADR34024.1"/>
    <property type="molecule type" value="Genomic_DNA"/>
</dbReference>
<comment type="similarity">
    <text evidence="1">Belongs to the peptidase C40 family.</text>
</comment>
<name>E4TYN3_SULKY</name>
<keyword evidence="4" id="KW-0788">Thiol protease</keyword>
<dbReference type="PANTHER" id="PTHR47053:SF1">
    <property type="entry name" value="MUREIN DD-ENDOPEPTIDASE MEPH-RELATED"/>
    <property type="match status" value="1"/>
</dbReference>
<evidence type="ECO:0000256" key="3">
    <source>
        <dbReference type="ARBA" id="ARBA00022801"/>
    </source>
</evidence>
<dbReference type="InterPro" id="IPR000064">
    <property type="entry name" value="NLP_P60_dom"/>
</dbReference>
<sequence>MPIRSTVLSLVLLSIVVQADSSRREPSLFLEYERELKKINDILKDDDTSFNQSSSTFSKTKAAPQPDPAVKSIAMAETTVLKNTKIDPDTIGKEANPFLVVPKPAPIVSSTLCDVSKPAETPKTTPQKIIKNLKNAKEKLLSRAKGFLGTPYGFGDKDSGRTDCSGFTQQVYQQFGISLPHSAMEQAQFGENVNPDDLQIGDLLFYRTYKSDPSHVAIYAGNGQIIHASYTARKVQYDSIEKGYYKDRFMYARRIALNDPDHDE</sequence>
<dbReference type="PANTHER" id="PTHR47053">
    <property type="entry name" value="MUREIN DD-ENDOPEPTIDASE MEPH-RELATED"/>
    <property type="match status" value="1"/>
</dbReference>
<dbReference type="Gene3D" id="3.90.1720.10">
    <property type="entry name" value="endopeptidase domain like (from Nostoc punctiforme)"/>
    <property type="match status" value="1"/>
</dbReference>